<feature type="transmembrane region" description="Helical" evidence="7">
    <location>
        <begin position="319"/>
        <end position="342"/>
    </location>
</feature>
<dbReference type="GO" id="GO:0005886">
    <property type="term" value="C:plasma membrane"/>
    <property type="evidence" value="ECO:0007669"/>
    <property type="project" value="UniProtKB-SubCell"/>
</dbReference>
<feature type="transmembrane region" description="Helical" evidence="7">
    <location>
        <begin position="109"/>
        <end position="132"/>
    </location>
</feature>
<evidence type="ECO:0000256" key="6">
    <source>
        <dbReference type="SAM" id="MobiDB-lite"/>
    </source>
</evidence>
<feature type="compositionally biased region" description="Basic and acidic residues" evidence="6">
    <location>
        <begin position="357"/>
        <end position="377"/>
    </location>
</feature>
<dbReference type="GO" id="GO:0022857">
    <property type="term" value="F:transmembrane transporter activity"/>
    <property type="evidence" value="ECO:0007669"/>
    <property type="project" value="InterPro"/>
</dbReference>
<feature type="region of interest" description="Disordered" evidence="6">
    <location>
        <begin position="357"/>
        <end position="388"/>
    </location>
</feature>
<sequence>MKTPLRVAYVVLVSLVAALAAVGIGAIVLTILGADVFQTYKVILTEPLKDLFGITEVLVRAVPLILVALGIAISFRAGILNIGAEGQIQMGVISATAVALVWPDLPKGILVPLVLLGGAAGGALWASIAGYLRAKLGVNEILSTVMLNYIAAQLYGFLLRGPMIDPAELQTGSGTPQSMRLPKSAWIDRIIPGTRLHWGIVLAVVLAILVYILMWHTTWGFKMRAAGASPKATRYGGINVESCLFSAMVLAGAFAGLAGAVEVTAVHRRAIEGISSGYGFSGIVVALFGGLHPGGIIPAALFFGVLLVGTDMTQRIMSIPANMVSVLQGAVILSIISAKMVINDPYAREKFARRFLHSKDKERGPGGEGIPEEHGAQNEETVNIEAKQ</sequence>
<feature type="transmembrane region" description="Helical" evidence="7">
    <location>
        <begin position="7"/>
        <end position="32"/>
    </location>
</feature>
<evidence type="ECO:0000256" key="5">
    <source>
        <dbReference type="ARBA" id="ARBA00023136"/>
    </source>
</evidence>
<keyword evidence="2" id="KW-1003">Cell membrane</keyword>
<feature type="transmembrane region" description="Helical" evidence="7">
    <location>
        <begin position="278"/>
        <end position="307"/>
    </location>
</feature>
<accession>A0A3P3XQ29</accession>
<keyword evidence="4 7" id="KW-1133">Transmembrane helix</keyword>
<feature type="transmembrane region" description="Helical" evidence="7">
    <location>
        <begin position="87"/>
        <end position="103"/>
    </location>
</feature>
<feature type="transmembrane region" description="Helical" evidence="7">
    <location>
        <begin position="52"/>
        <end position="75"/>
    </location>
</feature>
<keyword evidence="3 7" id="KW-0812">Transmembrane</keyword>
<organism evidence="8">
    <name type="scientific">uncultured spirochete</name>
    <dbReference type="NCBI Taxonomy" id="156406"/>
    <lineage>
        <taxon>Bacteria</taxon>
        <taxon>Pseudomonadati</taxon>
        <taxon>Spirochaetota</taxon>
        <taxon>Spirochaetia</taxon>
        <taxon>Spirochaetales</taxon>
        <taxon>environmental samples</taxon>
    </lineage>
</organism>
<evidence type="ECO:0000256" key="7">
    <source>
        <dbReference type="SAM" id="Phobius"/>
    </source>
</evidence>
<evidence type="ECO:0000256" key="1">
    <source>
        <dbReference type="ARBA" id="ARBA00004651"/>
    </source>
</evidence>
<evidence type="ECO:0000256" key="3">
    <source>
        <dbReference type="ARBA" id="ARBA00022692"/>
    </source>
</evidence>
<feature type="transmembrane region" description="Helical" evidence="7">
    <location>
        <begin position="244"/>
        <end position="266"/>
    </location>
</feature>
<evidence type="ECO:0000313" key="8">
    <source>
        <dbReference type="EMBL" id="SLM18397.1"/>
    </source>
</evidence>
<dbReference type="Pfam" id="PF02653">
    <property type="entry name" value="BPD_transp_2"/>
    <property type="match status" value="1"/>
</dbReference>
<proteinExistence type="predicted"/>
<dbReference type="PANTHER" id="PTHR47089">
    <property type="entry name" value="ABC TRANSPORTER, PERMEASE PROTEIN"/>
    <property type="match status" value="1"/>
</dbReference>
<dbReference type="PANTHER" id="PTHR47089:SF1">
    <property type="entry name" value="GUANOSINE ABC TRANSPORTER PERMEASE PROTEIN NUPP"/>
    <property type="match status" value="1"/>
</dbReference>
<name>A0A3P3XQ29_9SPIR</name>
<evidence type="ECO:0000256" key="4">
    <source>
        <dbReference type="ARBA" id="ARBA00022989"/>
    </source>
</evidence>
<dbReference type="InterPro" id="IPR001851">
    <property type="entry name" value="ABC_transp_permease"/>
</dbReference>
<dbReference type="CDD" id="cd06580">
    <property type="entry name" value="TM_PBP1_transp_TpRbsC_like"/>
    <property type="match status" value="1"/>
</dbReference>
<reference evidence="8" key="1">
    <citation type="submission" date="2017-02" db="EMBL/GenBank/DDBJ databases">
        <authorList>
            <person name="Regsiter A."/>
            <person name="William W."/>
        </authorList>
    </citation>
    <scope>NUCLEOTIDE SEQUENCE</scope>
    <source>
        <strain evidence="8">BdmA 4</strain>
    </source>
</reference>
<dbReference type="EMBL" id="FWDO01000004">
    <property type="protein sequence ID" value="SLM18397.1"/>
    <property type="molecule type" value="Genomic_DNA"/>
</dbReference>
<gene>
    <name evidence="8" type="ORF">SPIRO4BDMA_40969</name>
</gene>
<keyword evidence="5 7" id="KW-0472">Membrane</keyword>
<feature type="transmembrane region" description="Helical" evidence="7">
    <location>
        <begin position="196"/>
        <end position="214"/>
    </location>
</feature>
<comment type="subcellular location">
    <subcellularLocation>
        <location evidence="1">Cell membrane</location>
        <topology evidence="1">Multi-pass membrane protein</topology>
    </subcellularLocation>
</comment>
<dbReference type="AlphaFoldDB" id="A0A3P3XQ29"/>
<protein>
    <submittedName>
        <fullName evidence="8">ABC-type uncharacterized transport system, permease component</fullName>
    </submittedName>
</protein>
<evidence type="ECO:0000256" key="2">
    <source>
        <dbReference type="ARBA" id="ARBA00022475"/>
    </source>
</evidence>